<keyword evidence="4 7" id="KW-0547">Nucleotide-binding</keyword>
<name>A0A974WD23_9NOCA</name>
<dbReference type="CDD" id="cd14014">
    <property type="entry name" value="STKc_PknB_like"/>
    <property type="match status" value="1"/>
</dbReference>
<dbReference type="InterPro" id="IPR016236">
    <property type="entry name" value="Ser/Thr_kinase_PknK_prd"/>
</dbReference>
<dbReference type="InterPro" id="IPR059106">
    <property type="entry name" value="WHD_MalT"/>
</dbReference>
<dbReference type="Gene3D" id="1.10.510.10">
    <property type="entry name" value="Transferase(Phosphotransferase) domain 1"/>
    <property type="match status" value="1"/>
</dbReference>
<accession>A0A974WD23</accession>
<dbReference type="Gene3D" id="1.25.40.10">
    <property type="entry name" value="Tetratricopeptide repeat domain"/>
    <property type="match status" value="1"/>
</dbReference>
<dbReference type="InterPro" id="IPR000719">
    <property type="entry name" value="Prot_kinase_dom"/>
</dbReference>
<evidence type="ECO:0000313" key="11">
    <source>
        <dbReference type="EMBL" id="QSE95152.1"/>
    </source>
</evidence>
<dbReference type="SUPFAM" id="SSF48452">
    <property type="entry name" value="TPR-like"/>
    <property type="match status" value="1"/>
</dbReference>
<reference evidence="11 12" key="2">
    <citation type="journal article" date="2022" name="Arch. Microbiol.">
        <title>Rhodococcus pseudokoreensis sp. nov. isolated from the rhizosphere of young M26 apple rootstocks.</title>
        <authorList>
            <person name="Kampfer P."/>
            <person name="Glaeser S.P."/>
            <person name="Blom J."/>
            <person name="Wolf J."/>
            <person name="Benning S."/>
            <person name="Schloter M."/>
            <person name="Neumann-Schaal M."/>
        </authorList>
    </citation>
    <scope>NUCLEOTIDE SEQUENCE [LARGE SCALE GENOMIC DNA]</scope>
    <source>
        <strain evidence="11 12">R79</strain>
    </source>
</reference>
<dbReference type="InterPro" id="IPR011990">
    <property type="entry name" value="TPR-like_helical_dom_sf"/>
</dbReference>
<dbReference type="PROSITE" id="PS50011">
    <property type="entry name" value="PROTEIN_KINASE_DOM"/>
    <property type="match status" value="1"/>
</dbReference>
<keyword evidence="6 7" id="KW-0067">ATP-binding</keyword>
<keyword evidence="12" id="KW-1185">Reference proteome</keyword>
<evidence type="ECO:0000259" key="10">
    <source>
        <dbReference type="PROSITE" id="PS50011"/>
    </source>
</evidence>
<dbReference type="Gene3D" id="3.30.200.20">
    <property type="entry name" value="Phosphorylase Kinase, domain 1"/>
    <property type="match status" value="1"/>
</dbReference>
<feature type="binding site" evidence="8">
    <location>
        <position position="52"/>
    </location>
    <ligand>
        <name>ATP</name>
        <dbReference type="ChEBI" id="CHEBI:30616"/>
    </ligand>
</feature>
<keyword evidence="1 7" id="KW-0723">Serine/threonine-protein kinase</keyword>
<dbReference type="GO" id="GO:0016301">
    <property type="term" value="F:kinase activity"/>
    <property type="evidence" value="ECO:0007669"/>
    <property type="project" value="UniProtKB-KW"/>
</dbReference>
<dbReference type="PIRSF" id="PIRSF000574">
    <property type="entry name" value="Ser/Thr_PK_PknK_prd"/>
    <property type="match status" value="1"/>
</dbReference>
<evidence type="ECO:0000256" key="7">
    <source>
        <dbReference type="PIRNR" id="PIRNR000574"/>
    </source>
</evidence>
<comment type="similarity">
    <text evidence="7">Belongs to the protein kinase superfamily.</text>
</comment>
<keyword evidence="5 7" id="KW-0418">Kinase</keyword>
<comment type="catalytic activity">
    <reaction evidence="7">
        <text>L-threonyl-[protein] + ATP = O-phospho-L-threonyl-[protein] + ADP + H(+)</text>
        <dbReference type="Rhea" id="RHEA:46608"/>
        <dbReference type="Rhea" id="RHEA-COMP:11060"/>
        <dbReference type="Rhea" id="RHEA-COMP:11605"/>
        <dbReference type="ChEBI" id="CHEBI:15378"/>
        <dbReference type="ChEBI" id="CHEBI:30013"/>
        <dbReference type="ChEBI" id="CHEBI:30616"/>
        <dbReference type="ChEBI" id="CHEBI:61977"/>
        <dbReference type="ChEBI" id="CHEBI:456216"/>
        <dbReference type="EC" id="2.7.11.1"/>
    </reaction>
</comment>
<protein>
    <recommendedName>
        <fullName evidence="7">Serine/threonine-protein kinase PknK</fullName>
        <ecNumber evidence="7">2.7.11.1</ecNumber>
    </recommendedName>
    <alternativeName>
        <fullName evidence="7">Protein kinase K</fullName>
    </alternativeName>
</protein>
<evidence type="ECO:0000313" key="12">
    <source>
        <dbReference type="Proteomes" id="UP000662986"/>
    </source>
</evidence>
<evidence type="ECO:0000256" key="6">
    <source>
        <dbReference type="ARBA" id="ARBA00022840"/>
    </source>
</evidence>
<dbReference type="InterPro" id="IPR017441">
    <property type="entry name" value="Protein_kinase_ATP_BS"/>
</dbReference>
<dbReference type="Pfam" id="PF00069">
    <property type="entry name" value="Pkinase"/>
    <property type="match status" value="1"/>
</dbReference>
<feature type="domain" description="Protein kinase" evidence="10">
    <location>
        <begin position="23"/>
        <end position="280"/>
    </location>
</feature>
<dbReference type="Pfam" id="PF17874">
    <property type="entry name" value="TPR_MalT"/>
    <property type="match status" value="1"/>
</dbReference>
<evidence type="ECO:0000256" key="9">
    <source>
        <dbReference type="SAM" id="MobiDB-lite"/>
    </source>
</evidence>
<dbReference type="InterPro" id="IPR056884">
    <property type="entry name" value="NPHP3-like_N"/>
</dbReference>
<keyword evidence="3" id="KW-0677">Repeat</keyword>
<dbReference type="SUPFAM" id="SSF56112">
    <property type="entry name" value="Protein kinase-like (PK-like)"/>
    <property type="match status" value="1"/>
</dbReference>
<dbReference type="EMBL" id="CP070619">
    <property type="protein sequence ID" value="QSE95152.1"/>
    <property type="molecule type" value="Genomic_DNA"/>
</dbReference>
<evidence type="ECO:0000256" key="8">
    <source>
        <dbReference type="PROSITE-ProRule" id="PRU10141"/>
    </source>
</evidence>
<dbReference type="InterPro" id="IPR011009">
    <property type="entry name" value="Kinase-like_dom_sf"/>
</dbReference>
<dbReference type="RefSeq" id="WP_206011397.1">
    <property type="nucleotide sequence ID" value="NZ_CP070619.1"/>
</dbReference>
<organism evidence="11 12">
    <name type="scientific">Rhodococcus pseudokoreensis</name>
    <dbReference type="NCBI Taxonomy" id="2811421"/>
    <lineage>
        <taxon>Bacteria</taxon>
        <taxon>Bacillati</taxon>
        <taxon>Actinomycetota</taxon>
        <taxon>Actinomycetes</taxon>
        <taxon>Mycobacteriales</taxon>
        <taxon>Nocardiaceae</taxon>
        <taxon>Rhodococcus</taxon>
    </lineage>
</organism>
<dbReference type="Proteomes" id="UP000662986">
    <property type="component" value="Chromosome"/>
</dbReference>
<evidence type="ECO:0000256" key="1">
    <source>
        <dbReference type="ARBA" id="ARBA00022527"/>
    </source>
</evidence>
<dbReference type="Pfam" id="PF25873">
    <property type="entry name" value="WHD_MalT"/>
    <property type="match status" value="1"/>
</dbReference>
<comment type="catalytic activity">
    <reaction evidence="7">
        <text>L-seryl-[protein] + ATP = O-phospho-L-seryl-[protein] + ADP + H(+)</text>
        <dbReference type="Rhea" id="RHEA:17989"/>
        <dbReference type="Rhea" id="RHEA-COMP:9863"/>
        <dbReference type="Rhea" id="RHEA-COMP:11604"/>
        <dbReference type="ChEBI" id="CHEBI:15378"/>
        <dbReference type="ChEBI" id="CHEBI:29999"/>
        <dbReference type="ChEBI" id="CHEBI:30616"/>
        <dbReference type="ChEBI" id="CHEBI:83421"/>
        <dbReference type="ChEBI" id="CHEBI:456216"/>
        <dbReference type="EC" id="2.7.11.1"/>
    </reaction>
</comment>
<dbReference type="SMART" id="SM00220">
    <property type="entry name" value="S_TKc"/>
    <property type="match status" value="1"/>
</dbReference>
<feature type="region of interest" description="Disordered" evidence="9">
    <location>
        <begin position="305"/>
        <end position="324"/>
    </location>
</feature>
<evidence type="ECO:0000256" key="2">
    <source>
        <dbReference type="ARBA" id="ARBA00022679"/>
    </source>
</evidence>
<evidence type="ECO:0000256" key="5">
    <source>
        <dbReference type="ARBA" id="ARBA00022777"/>
    </source>
</evidence>
<dbReference type="PANTHER" id="PTHR43289:SF6">
    <property type="entry name" value="SERINE_THREONINE-PROTEIN KINASE NEKL-3"/>
    <property type="match status" value="1"/>
</dbReference>
<keyword evidence="2 7" id="KW-0808">Transferase</keyword>
<dbReference type="PANTHER" id="PTHR43289">
    <property type="entry name" value="MITOGEN-ACTIVATED PROTEIN KINASE KINASE KINASE 20-RELATED"/>
    <property type="match status" value="1"/>
</dbReference>
<reference evidence="11 12" key="1">
    <citation type="journal article" date="2021" name="Microbiol. Resour. Announc.">
        <title>Complete Genome Sequences of Two Rhodococcus sp. Strains with Large and Linear Chromosomes, Isolated from Apple Rhizosphere.</title>
        <authorList>
            <person name="Benning S."/>
            <person name="Brugnone N."/>
            <person name="Siani R."/>
            <person name="Kublik S."/>
            <person name="Schloter M."/>
            <person name="Rad V."/>
        </authorList>
    </citation>
    <scope>NUCLEOTIDE SEQUENCE [LARGE SCALE GENOMIC DNA]</scope>
    <source>
        <strain evidence="11 12">R79</strain>
    </source>
</reference>
<dbReference type="EC" id="2.7.11.1" evidence="7"/>
<proteinExistence type="inferred from homology"/>
<gene>
    <name evidence="11" type="ORF">JWS13_44375</name>
</gene>
<feature type="region of interest" description="Disordered" evidence="9">
    <location>
        <begin position="331"/>
        <end position="354"/>
    </location>
</feature>
<dbReference type="InterPro" id="IPR041617">
    <property type="entry name" value="TPR_MalT"/>
</dbReference>
<dbReference type="InterPro" id="IPR027417">
    <property type="entry name" value="P-loop_NTPase"/>
</dbReference>
<sequence>MSDFAAPDAQDSVIAAELAAEGYENVMVVGRGGFGVVFRGFQRALERTVAVKVLTADLHATNVERFLREQRAMGRLSGHPNIVNIFHFGTTASGRPYIVMQYHPQGSLESRIRRRGPLAWREALALGVKVAGALETAHRLGTLHRDVKPANILLTDYGEPQLTDFGIAHITGGFETSTGTIIGSPAYTAPEVLQGQPPTPASDVYSLAATLFCAITGHAGFERRSGEQVVAQFLRITSQPIPDLREAGIPTDVSAAIEDAMSGRPSDRPATAVEFGDELRRAEGRNDLVVVDMAIPAELVAEAGDDLPGGGATQAERPADLRARPTPAYSVHAGVGRTPITPSTKYRPPSPNRPLVTRRRLVDALRIGQGRHLTVIHAPAGYGKTTLATQWRDILMEEGVAVAWLSVDPDDNNVVWFLSHLVEAIRQVRVTLAEELGQALEEHGNQAERYVLSTLINEIDRSGESVGVVIDDWHRVTSKETRAALGFLLDNCCHHLHIIVTSRTRSGLPLSRMKVRNELLEIDSVELRFDLTETRTFLVDLGGLSLGQRDVEDLTDSTDGWVAALQLASLSLRGCDDPTRMISHLSGRHQAIGEFLAENVLDTLDADVLDFLMATSITGRVCGELASVLARVPNGQGRLEGIEQCDLFLRRIDDEGEWFRYHHLFAEYLRRRLERDQPDRIEGLHRTASVWFAEHQLLGEAVDHALAAGDEQWAVQLVERDGTYLLEHSQMSTLLGLVAKLPPLAVADSPRLQVEVAWANILLHRSTPAQRALDHLSVSLDRSGFTESEREDIRVEAGVAAGVLEIYADRIAGGELFGEALARPDTLRPWVVSVAANVATFVEIYRFDFAAAQRIQDWVRTYHDRTNGPFSVMYGYAFAGIAAYEQLELAVAEDQFTNALRVARQAGGTHSHAARLAGALLGELRYEQGNLDEAERLIDEGYKLGSEGGVVDFMIARYVIGARIKALQGDRETATRYLQEGSRTADFLSLDRLRARIANERMILGLPTKSVSAGSPRGAPDSGMHGIGRVTAQIEDDTAIRLLLAEDAPQHATRACMSAQQWVNDLEGTGRRRAALHATRLLAACLAAAGRIDEAKSALAEVAAICDERGLNRFLLDGGSHTTALLLALRDDQRAGRWRSNWTPVSVTFLEAMSTAVPTMDT</sequence>
<evidence type="ECO:0000256" key="3">
    <source>
        <dbReference type="ARBA" id="ARBA00022737"/>
    </source>
</evidence>
<evidence type="ECO:0000256" key="4">
    <source>
        <dbReference type="ARBA" id="ARBA00022741"/>
    </source>
</evidence>
<dbReference type="PROSITE" id="PS00107">
    <property type="entry name" value="PROTEIN_KINASE_ATP"/>
    <property type="match status" value="1"/>
</dbReference>
<dbReference type="SUPFAM" id="SSF52540">
    <property type="entry name" value="P-loop containing nucleoside triphosphate hydrolases"/>
    <property type="match status" value="1"/>
</dbReference>
<dbReference type="Pfam" id="PF24883">
    <property type="entry name" value="NPHP3_N"/>
    <property type="match status" value="1"/>
</dbReference>
<dbReference type="Gene3D" id="3.40.50.300">
    <property type="entry name" value="P-loop containing nucleotide triphosphate hydrolases"/>
    <property type="match status" value="1"/>
</dbReference>